<dbReference type="EMBL" id="AP023037">
    <property type="protein sequence ID" value="BCD46769.1"/>
    <property type="molecule type" value="Genomic_DNA"/>
</dbReference>
<accession>A0ABM7L223</accession>
<feature type="region of interest" description="Disordered" evidence="1">
    <location>
        <begin position="321"/>
        <end position="359"/>
    </location>
</feature>
<evidence type="ECO:0000256" key="1">
    <source>
        <dbReference type="SAM" id="MobiDB-lite"/>
    </source>
</evidence>
<reference evidence="2 3" key="1">
    <citation type="submission" date="2020-04" db="EMBL/GenBank/DDBJ databases">
        <title>Genomic analysis of gastric non-Helicobacter pylori Helicobacters isolated in Japan.</title>
        <authorList>
            <person name="Suzuki M."/>
            <person name="Rimbara E."/>
        </authorList>
    </citation>
    <scope>NUCLEOTIDE SEQUENCE [LARGE SCALE GENOMIC DNA]</scope>
    <source>
        <strain evidence="2 3">NHP19-0020</strain>
        <plasmid evidence="2 3">pNHP190020_1</plasmid>
    </source>
</reference>
<geneLocation type="plasmid" evidence="2 3">
    <name>pNHP190020_1</name>
</geneLocation>
<organism evidence="2 3">
    <name type="scientific">Helicobacter suis</name>
    <dbReference type="NCBI Taxonomy" id="104628"/>
    <lineage>
        <taxon>Bacteria</taxon>
        <taxon>Pseudomonadati</taxon>
        <taxon>Campylobacterota</taxon>
        <taxon>Epsilonproteobacteria</taxon>
        <taxon>Campylobacterales</taxon>
        <taxon>Helicobacteraceae</taxon>
        <taxon>Helicobacter</taxon>
    </lineage>
</organism>
<feature type="compositionally biased region" description="Basic residues" evidence="1">
    <location>
        <begin position="337"/>
        <end position="352"/>
    </location>
</feature>
<name>A0ABM7L223_9HELI</name>
<feature type="compositionally biased region" description="Basic and acidic residues" evidence="1">
    <location>
        <begin position="321"/>
        <end position="331"/>
    </location>
</feature>
<dbReference type="Proteomes" id="UP000509742">
    <property type="component" value="Plasmid pNHP190020_1"/>
</dbReference>
<proteinExistence type="predicted"/>
<protein>
    <submittedName>
        <fullName evidence="2">Uncharacterized protein</fullName>
    </submittedName>
</protein>
<evidence type="ECO:0000313" key="3">
    <source>
        <dbReference type="Proteomes" id="UP000509742"/>
    </source>
</evidence>
<sequence>MMIAKIRKTLKEYKDNFLWFYYMFGGNAKSMEFLRSYCKELAHAKNPSELENSKTHCIRFLEALRDLEQEEIKNQERLSPTITAPLMDMFIEELQSLNVPSSPRIEAQISNTNQENTIQFNTKIDNTTQNNTIKQNTILDNTIKENNLQIYITALINFIQRKKQEYESQNKRPFGDEDFKHILLEYARDGMNAKEIQVLLLLLHKNPSKLKEEHKEFLSAVLLKSLESTKLLQGDPTRIAIKLSLGVENVSPEEKTNLIKEIQNKTLDRRILGGTYEHLALEVQQQNNIQKNTTTDNIIQDNTIKSNTIKQNTLIDKTISDNKEQKAEIKKIGTKNPKIKAKTNNRSKKNRQNQHDMDM</sequence>
<keyword evidence="2" id="KW-0614">Plasmid</keyword>
<evidence type="ECO:0000313" key="2">
    <source>
        <dbReference type="EMBL" id="BCD46769.1"/>
    </source>
</evidence>
<gene>
    <name evidence="2" type="ORF">NHP190020_18080</name>
</gene>
<keyword evidence="3" id="KW-1185">Reference proteome</keyword>